<dbReference type="InterPro" id="IPR001107">
    <property type="entry name" value="Band_7"/>
</dbReference>
<gene>
    <name evidence="4" type="ORF">C2I19_20525</name>
</gene>
<dbReference type="GO" id="GO:0016020">
    <property type="term" value="C:membrane"/>
    <property type="evidence" value="ECO:0007669"/>
    <property type="project" value="UniProtKB-SubCell"/>
</dbReference>
<dbReference type="EMBL" id="PQWB01000173">
    <property type="protein sequence ID" value="POZ60121.1"/>
    <property type="molecule type" value="Genomic_DNA"/>
</dbReference>
<dbReference type="SUPFAM" id="SSF117892">
    <property type="entry name" value="Band 7/SPFH domain"/>
    <property type="match status" value="1"/>
</dbReference>
<comment type="caution">
    <text evidence="4">The sequence shown here is derived from an EMBL/GenBank/DDBJ whole genome shotgun (WGS) entry which is preliminary data.</text>
</comment>
<dbReference type="PANTHER" id="PTHR43327:SF10">
    <property type="entry name" value="STOMATIN-LIKE PROTEIN 2, MITOCHONDRIAL"/>
    <property type="match status" value="1"/>
</dbReference>
<dbReference type="InterPro" id="IPR036013">
    <property type="entry name" value="Band_7/SPFH_dom_sf"/>
</dbReference>
<evidence type="ECO:0000313" key="5">
    <source>
        <dbReference type="Proteomes" id="UP000237082"/>
    </source>
</evidence>
<keyword evidence="5" id="KW-1185">Reference proteome</keyword>
<name>A0A2S5DAV0_9NEIS</name>
<reference evidence="5" key="1">
    <citation type="submission" date="2018-02" db="EMBL/GenBank/DDBJ databases">
        <authorList>
            <person name="O'Hara-Hanley K."/>
            <person name="Soby S."/>
        </authorList>
    </citation>
    <scope>NUCLEOTIDE SEQUENCE [LARGE SCALE GENOMIC DNA]</scope>
    <source>
        <strain evidence="5">MWU14-2602</strain>
    </source>
</reference>
<accession>A0A2S5DAV0</accession>
<sequence>LSQTAPDEWPEAQPLADLLRGILPALLLSSLIALAALAGHGWTVAALPLGGAWIALLCAEQLLRCLLRAFQPYRREQQQHPVFGCLAAAALRGGWRAGQALPGIQLRQSWAMRYMASAAPRLLAALAALAWLLSSVNAIAVDQRGIYERFGQAAAVWQPGLHLGLPWPLGRLRLIENGAIHQMGLGLSPQAAADPDRLWDGSHSAETMQLIASGQGERQTTQLMALDVRLVYRLGLSDSAALDSYRQTDAPGLLRDIAGQIILHAFAARQLDALLGTELAGVSRQLRGQIQSRLDTADSGLELLAVVIQSIHPPAAAANAYHNVQAAQILAQANVALERGQAVRALSAARQQASQARDEASAAAAEKLAAAQAAAIGFAADRQAAQAGGQAFLLERYLHRLRLGMAGASPIIIDHRIDAAGMPALDLRPNAHPADPPLTAPDSRH</sequence>
<dbReference type="Proteomes" id="UP000237082">
    <property type="component" value="Unassembled WGS sequence"/>
</dbReference>
<keyword evidence="2" id="KW-1133">Transmembrane helix</keyword>
<dbReference type="OrthoDB" id="8242650at2"/>
<keyword evidence="2" id="KW-0812">Transmembrane</keyword>
<dbReference type="PANTHER" id="PTHR43327">
    <property type="entry name" value="STOMATIN-LIKE PROTEIN 2, MITOCHONDRIAL"/>
    <property type="match status" value="1"/>
</dbReference>
<feature type="transmembrane region" description="Helical" evidence="2">
    <location>
        <begin position="45"/>
        <end position="67"/>
    </location>
</feature>
<dbReference type="AlphaFoldDB" id="A0A2S5DAV0"/>
<dbReference type="RefSeq" id="WP_103904440.1">
    <property type="nucleotide sequence ID" value="NZ_PQWB01000173.1"/>
</dbReference>
<evidence type="ECO:0000256" key="1">
    <source>
        <dbReference type="ARBA" id="ARBA00004167"/>
    </source>
</evidence>
<keyword evidence="2" id="KW-0472">Membrane</keyword>
<feature type="non-terminal residue" evidence="4">
    <location>
        <position position="1"/>
    </location>
</feature>
<proteinExistence type="predicted"/>
<comment type="subcellular location">
    <subcellularLocation>
        <location evidence="1">Membrane</location>
        <topology evidence="1">Single-pass membrane protein</topology>
    </subcellularLocation>
</comment>
<evidence type="ECO:0000259" key="3">
    <source>
        <dbReference type="Pfam" id="PF01145"/>
    </source>
</evidence>
<feature type="domain" description="Band 7" evidence="3">
    <location>
        <begin position="141"/>
        <end position="342"/>
    </location>
</feature>
<organism evidence="4 5">
    <name type="scientific">Chromobacterium alticapitis</name>
    <dbReference type="NCBI Taxonomy" id="2073169"/>
    <lineage>
        <taxon>Bacteria</taxon>
        <taxon>Pseudomonadati</taxon>
        <taxon>Pseudomonadota</taxon>
        <taxon>Betaproteobacteria</taxon>
        <taxon>Neisseriales</taxon>
        <taxon>Chromobacteriaceae</taxon>
        <taxon>Chromobacterium</taxon>
    </lineage>
</organism>
<dbReference type="Pfam" id="PF01145">
    <property type="entry name" value="Band_7"/>
    <property type="match status" value="1"/>
</dbReference>
<evidence type="ECO:0000313" key="4">
    <source>
        <dbReference type="EMBL" id="POZ60121.1"/>
    </source>
</evidence>
<dbReference type="InterPro" id="IPR050710">
    <property type="entry name" value="Band7/mec-2_domain"/>
</dbReference>
<protein>
    <recommendedName>
        <fullName evidence="3">Band 7 domain-containing protein</fullName>
    </recommendedName>
</protein>
<feature type="transmembrane region" description="Helical" evidence="2">
    <location>
        <begin position="122"/>
        <end position="141"/>
    </location>
</feature>
<evidence type="ECO:0000256" key="2">
    <source>
        <dbReference type="SAM" id="Phobius"/>
    </source>
</evidence>